<protein>
    <submittedName>
        <fullName evidence="7">Multidrug and toxic compound extrusion protein</fullName>
    </submittedName>
</protein>
<evidence type="ECO:0000256" key="4">
    <source>
        <dbReference type="ARBA" id="ARBA00022989"/>
    </source>
</evidence>
<evidence type="ECO:0000313" key="8">
    <source>
        <dbReference type="Proteomes" id="UP000485058"/>
    </source>
</evidence>
<keyword evidence="3 6" id="KW-0812">Transmembrane</keyword>
<comment type="subcellular location">
    <subcellularLocation>
        <location evidence="1">Membrane</location>
        <topology evidence="1">Multi-pass membrane protein</topology>
    </subcellularLocation>
</comment>
<feature type="transmembrane region" description="Helical" evidence="6">
    <location>
        <begin position="213"/>
        <end position="235"/>
    </location>
</feature>
<gene>
    <name evidence="7" type="ORF">HaLaN_20836</name>
</gene>
<dbReference type="GO" id="GO:0016020">
    <property type="term" value="C:membrane"/>
    <property type="evidence" value="ECO:0007669"/>
    <property type="project" value="UniProtKB-SubCell"/>
</dbReference>
<dbReference type="PANTHER" id="PTHR42893">
    <property type="entry name" value="PROTEIN DETOXIFICATION 44, CHLOROPLASTIC-RELATED"/>
    <property type="match status" value="1"/>
</dbReference>
<evidence type="ECO:0000256" key="3">
    <source>
        <dbReference type="ARBA" id="ARBA00022692"/>
    </source>
</evidence>
<evidence type="ECO:0000256" key="6">
    <source>
        <dbReference type="SAM" id="Phobius"/>
    </source>
</evidence>
<feature type="transmembrane region" description="Helical" evidence="6">
    <location>
        <begin position="144"/>
        <end position="164"/>
    </location>
</feature>
<keyword evidence="8" id="KW-1185">Reference proteome</keyword>
<dbReference type="PANTHER" id="PTHR42893:SF9">
    <property type="entry name" value="PROTEIN DETOXIFICATION 46, CHLOROPLASTIC"/>
    <property type="match status" value="1"/>
</dbReference>
<feature type="transmembrane region" description="Helical" evidence="6">
    <location>
        <begin position="66"/>
        <end position="89"/>
    </location>
</feature>
<name>A0A699ZKG7_HAELA</name>
<evidence type="ECO:0000256" key="5">
    <source>
        <dbReference type="ARBA" id="ARBA00023136"/>
    </source>
</evidence>
<keyword evidence="4 6" id="KW-1133">Transmembrane helix</keyword>
<feature type="transmembrane region" description="Helical" evidence="6">
    <location>
        <begin position="275"/>
        <end position="293"/>
    </location>
</feature>
<reference evidence="7 8" key="1">
    <citation type="submission" date="2020-02" db="EMBL/GenBank/DDBJ databases">
        <title>Draft genome sequence of Haematococcus lacustris strain NIES-144.</title>
        <authorList>
            <person name="Morimoto D."/>
            <person name="Nakagawa S."/>
            <person name="Yoshida T."/>
            <person name="Sawayama S."/>
        </authorList>
    </citation>
    <scope>NUCLEOTIDE SEQUENCE [LARGE SCALE GENOMIC DNA]</scope>
    <source>
        <strain evidence="7 8">NIES-144</strain>
    </source>
</reference>
<evidence type="ECO:0000256" key="1">
    <source>
        <dbReference type="ARBA" id="ARBA00004141"/>
    </source>
</evidence>
<comment type="similarity">
    <text evidence="2">Belongs to the multi antimicrobial extrusion (MATE) (TC 2.A.66.1) family.</text>
</comment>
<feature type="transmembrane region" description="Helical" evidence="6">
    <location>
        <begin position="119"/>
        <end position="137"/>
    </location>
</feature>
<dbReference type="AlphaFoldDB" id="A0A699ZKG7"/>
<dbReference type="Proteomes" id="UP000485058">
    <property type="component" value="Unassembled WGS sequence"/>
</dbReference>
<feature type="transmembrane region" description="Helical" evidence="6">
    <location>
        <begin position="247"/>
        <end position="268"/>
    </location>
</feature>
<feature type="transmembrane region" description="Helical" evidence="6">
    <location>
        <begin position="313"/>
        <end position="335"/>
    </location>
</feature>
<comment type="caution">
    <text evidence="7">The sequence shown here is derived from an EMBL/GenBank/DDBJ whole genome shotgun (WGS) entry which is preliminary data.</text>
</comment>
<keyword evidence="5 6" id="KW-0472">Membrane</keyword>
<proteinExistence type="inferred from homology"/>
<evidence type="ECO:0000313" key="7">
    <source>
        <dbReference type="EMBL" id="GFH23247.1"/>
    </source>
</evidence>
<organism evidence="7 8">
    <name type="scientific">Haematococcus lacustris</name>
    <name type="common">Green alga</name>
    <name type="synonym">Haematococcus pluvialis</name>
    <dbReference type="NCBI Taxonomy" id="44745"/>
    <lineage>
        <taxon>Eukaryota</taxon>
        <taxon>Viridiplantae</taxon>
        <taxon>Chlorophyta</taxon>
        <taxon>core chlorophytes</taxon>
        <taxon>Chlorophyceae</taxon>
        <taxon>CS clade</taxon>
        <taxon>Chlamydomonadales</taxon>
        <taxon>Haematococcaceae</taxon>
        <taxon>Haematococcus</taxon>
    </lineage>
</organism>
<feature type="transmembrane region" description="Helical" evidence="6">
    <location>
        <begin position="170"/>
        <end position="192"/>
    </location>
</feature>
<sequence>MQVSSYQQELLGKMSKFMGPATLIPLGDPLMSLCDTVCIGQYFFQNLQVASLSVISSRLREGAQGAAARTLACALLLAAVAGTLTAAGLEASAPWLLQAVGVKDAALLPMAADYMRVRALAQPAVLVTMVAQSGLLAQHDSLTPCISVLLAAAVSLAGNVVFVAGQGWGLTGAAVTTVATQYVAAGALMWSLQRSSSQVGRRERPHDILSAQAMSWLLVTLCGVLSAQAMSWLLVTLCGGECQLWGLLHTMAPLTVVSLSKHLCYLVVQSTATGLHLLSLAAHQAAFTVWWVPRPPAPPAALSYPDPAAMALIALPAALSAGLVGLDVSSTAINITQRDFTYMARSYVAAG</sequence>
<dbReference type="EMBL" id="BLLF01002227">
    <property type="protein sequence ID" value="GFH23247.1"/>
    <property type="molecule type" value="Genomic_DNA"/>
</dbReference>
<evidence type="ECO:0000256" key="2">
    <source>
        <dbReference type="ARBA" id="ARBA00010199"/>
    </source>
</evidence>
<dbReference type="GO" id="GO:0015297">
    <property type="term" value="F:antiporter activity"/>
    <property type="evidence" value="ECO:0007669"/>
    <property type="project" value="InterPro"/>
</dbReference>
<dbReference type="Pfam" id="PF01554">
    <property type="entry name" value="MatE"/>
    <property type="match status" value="1"/>
</dbReference>
<dbReference type="GO" id="GO:0042910">
    <property type="term" value="F:xenobiotic transmembrane transporter activity"/>
    <property type="evidence" value="ECO:0007669"/>
    <property type="project" value="InterPro"/>
</dbReference>
<dbReference type="InterPro" id="IPR002528">
    <property type="entry name" value="MATE_fam"/>
</dbReference>
<accession>A0A699ZKG7</accession>
<dbReference type="InterPro" id="IPR044644">
    <property type="entry name" value="DinF-like"/>
</dbReference>